<reference evidence="4 5" key="1">
    <citation type="submission" date="2021-12" db="EMBL/GenBank/DDBJ databases">
        <title>Discovery of the Pendulisporaceae a myxobacterial family with distinct sporulation behavior and unique specialized metabolism.</title>
        <authorList>
            <person name="Garcia R."/>
            <person name="Popoff A."/>
            <person name="Bader C.D."/>
            <person name="Loehr J."/>
            <person name="Walesch S."/>
            <person name="Walt C."/>
            <person name="Boldt J."/>
            <person name="Bunk B."/>
            <person name="Haeckl F.J.F.P.J."/>
            <person name="Gunesch A.P."/>
            <person name="Birkelbach J."/>
            <person name="Nuebel U."/>
            <person name="Pietschmann T."/>
            <person name="Bach T."/>
            <person name="Mueller R."/>
        </authorList>
    </citation>
    <scope>NUCLEOTIDE SEQUENCE [LARGE SCALE GENOMIC DNA]</scope>
    <source>
        <strain evidence="4 5">MSr11954</strain>
    </source>
</reference>
<evidence type="ECO:0000256" key="2">
    <source>
        <dbReference type="ARBA" id="ARBA00022723"/>
    </source>
</evidence>
<dbReference type="CDD" id="cd00302">
    <property type="entry name" value="cytochrome_P450"/>
    <property type="match status" value="1"/>
</dbReference>
<dbReference type="Pfam" id="PF00067">
    <property type="entry name" value="p450"/>
    <property type="match status" value="1"/>
</dbReference>
<dbReference type="PANTHER" id="PTHR24305:SF166">
    <property type="entry name" value="CYTOCHROME P450 12A4, MITOCHONDRIAL-RELATED"/>
    <property type="match status" value="1"/>
</dbReference>
<dbReference type="SUPFAM" id="SSF48264">
    <property type="entry name" value="Cytochrome P450"/>
    <property type="match status" value="1"/>
</dbReference>
<dbReference type="PRINTS" id="PR00465">
    <property type="entry name" value="EP450IV"/>
</dbReference>
<keyword evidence="5" id="KW-1185">Reference proteome</keyword>
<dbReference type="PANTHER" id="PTHR24305">
    <property type="entry name" value="CYTOCHROME P450"/>
    <property type="match status" value="1"/>
</dbReference>
<dbReference type="InterPro" id="IPR002403">
    <property type="entry name" value="Cyt_P450_E_grp-IV"/>
</dbReference>
<gene>
    <name evidence="4" type="ORF">LZC94_17040</name>
</gene>
<evidence type="ECO:0000313" key="4">
    <source>
        <dbReference type="EMBL" id="WXB18929.1"/>
    </source>
</evidence>
<keyword evidence="3" id="KW-0408">Iron</keyword>
<dbReference type="InterPro" id="IPR050121">
    <property type="entry name" value="Cytochrome_P450_monoxygenase"/>
</dbReference>
<name>A0ABZ2M8U0_9BACT</name>
<proteinExistence type="inferred from homology"/>
<dbReference type="RefSeq" id="WP_394828555.1">
    <property type="nucleotide sequence ID" value="NZ_CP089984.1"/>
</dbReference>
<dbReference type="Proteomes" id="UP001370348">
    <property type="component" value="Chromosome"/>
</dbReference>
<comment type="similarity">
    <text evidence="1">Belongs to the cytochrome P450 family.</text>
</comment>
<keyword evidence="2" id="KW-0479">Metal-binding</keyword>
<organism evidence="4 5">
    <name type="scientific">Pendulispora albinea</name>
    <dbReference type="NCBI Taxonomy" id="2741071"/>
    <lineage>
        <taxon>Bacteria</taxon>
        <taxon>Pseudomonadati</taxon>
        <taxon>Myxococcota</taxon>
        <taxon>Myxococcia</taxon>
        <taxon>Myxococcales</taxon>
        <taxon>Sorangiineae</taxon>
        <taxon>Pendulisporaceae</taxon>
        <taxon>Pendulispora</taxon>
    </lineage>
</organism>
<evidence type="ECO:0000256" key="3">
    <source>
        <dbReference type="ARBA" id="ARBA00023004"/>
    </source>
</evidence>
<dbReference type="InterPro" id="IPR001128">
    <property type="entry name" value="Cyt_P450"/>
</dbReference>
<dbReference type="InterPro" id="IPR036396">
    <property type="entry name" value="Cyt_P450_sf"/>
</dbReference>
<protein>
    <submittedName>
        <fullName evidence="4">Cytochrome P450</fullName>
    </submittedName>
</protein>
<dbReference type="EMBL" id="CP089984">
    <property type="protein sequence ID" value="WXB18929.1"/>
    <property type="molecule type" value="Genomic_DNA"/>
</dbReference>
<sequence>MTSSHERMDTTVRDLRDRSHAEGGLFWTPRGELAVFDPSAAQTANTTNFRDLTLPDRLVDLVRGRRSPRVSWRDVRAAWYPQLRRLSEPPSIAQLAQRMEALLDARLGRELDLVWAAQEVATYALLPTVIAGLSRDERARVQRDQAMKLERLLALRAEPESAWRSMQRVLVQVRAGRIVRRELARRARGKSPRQLDLTDPMVDMLPVLGMDRAAYAITTVLTAVSGPPGAVAACLLHAIAHHPTWAARLQAELAPLAPSAFYAAPARTAPVTHRFVKEALRMWSAPAILTRVARAPIDVGAFHLEPGQAFQVSPYIVHRDPKHWNDPDTFDPDRWSNEADHAGRYVPFGWSPTACIGAQLGTIQLALFAYLATTRYRIELASEAASTIVPSAVPLPIDFRGTIARRAM</sequence>
<evidence type="ECO:0000313" key="5">
    <source>
        <dbReference type="Proteomes" id="UP001370348"/>
    </source>
</evidence>
<accession>A0ABZ2M8U0</accession>
<evidence type="ECO:0000256" key="1">
    <source>
        <dbReference type="ARBA" id="ARBA00010617"/>
    </source>
</evidence>
<dbReference type="Gene3D" id="1.10.630.10">
    <property type="entry name" value="Cytochrome P450"/>
    <property type="match status" value="1"/>
</dbReference>